<keyword evidence="1 2" id="KW-0193">Cuticle</keyword>
<comment type="caution">
    <text evidence="4">The sequence shown here is derived from an EMBL/GenBank/DDBJ whole genome shotgun (WGS) entry which is preliminary data.</text>
</comment>
<dbReference type="EMBL" id="VIIS01001616">
    <property type="protein sequence ID" value="KAF0295514.1"/>
    <property type="molecule type" value="Genomic_DNA"/>
</dbReference>
<keyword evidence="5" id="KW-1185">Reference proteome</keyword>
<dbReference type="AlphaFoldDB" id="A0A6A4VV80"/>
<dbReference type="GO" id="GO:0042302">
    <property type="term" value="F:structural constituent of cuticle"/>
    <property type="evidence" value="ECO:0007669"/>
    <property type="project" value="UniProtKB-UniRule"/>
</dbReference>
<dbReference type="InterPro" id="IPR000618">
    <property type="entry name" value="Insect_cuticle"/>
</dbReference>
<dbReference type="Pfam" id="PF00379">
    <property type="entry name" value="Chitin_bind_4"/>
    <property type="match status" value="1"/>
</dbReference>
<proteinExistence type="predicted"/>
<sequence length="180" mass="19766">MKVFIVAAILAVAAAAPAPDTPVYKPAPAPYHPAPAPYKPAPYHPAPAYKPAPYHPAPAYKPAPYHPEPKYKEEPKPFAYDYAVNDHYTGTNFAKKEESDGHNTQGYYSVALPDGRIQHVKYVADHYGGFNAEVTYEGEAQYPEYHPAPAYKPAPYKPAPAPYKPAPAPYKPAPVYKPAY</sequence>
<dbReference type="PANTHER" id="PTHR12236">
    <property type="entry name" value="STRUCTURAL CONTITUENT OF CUTICLE"/>
    <property type="match status" value="1"/>
</dbReference>
<accession>A0A6A4VV80</accession>
<dbReference type="Proteomes" id="UP000440578">
    <property type="component" value="Unassembled WGS sequence"/>
</dbReference>
<dbReference type="InterPro" id="IPR051217">
    <property type="entry name" value="Insect_Cuticle_Struc_Prot"/>
</dbReference>
<dbReference type="PRINTS" id="PR01217">
    <property type="entry name" value="PRICHEXTENSN"/>
</dbReference>
<reference evidence="4 5" key="1">
    <citation type="submission" date="2019-07" db="EMBL/GenBank/DDBJ databases">
        <title>Draft genome assembly of a fouling barnacle, Amphibalanus amphitrite (Darwin, 1854): The first reference genome for Thecostraca.</title>
        <authorList>
            <person name="Kim W."/>
        </authorList>
    </citation>
    <scope>NUCLEOTIDE SEQUENCE [LARGE SCALE GENOMIC DNA]</scope>
    <source>
        <strain evidence="4">SNU_AA5</strain>
        <tissue evidence="4">Soma without cirri and trophi</tissue>
    </source>
</reference>
<dbReference type="OrthoDB" id="6510765at2759"/>
<keyword evidence="3" id="KW-0732">Signal</keyword>
<dbReference type="PROSITE" id="PS51155">
    <property type="entry name" value="CHIT_BIND_RR_2"/>
    <property type="match status" value="1"/>
</dbReference>
<dbReference type="InterPro" id="IPR031311">
    <property type="entry name" value="CHIT_BIND_RR_consensus"/>
</dbReference>
<dbReference type="PROSITE" id="PS00233">
    <property type="entry name" value="CHIT_BIND_RR_1"/>
    <property type="match status" value="1"/>
</dbReference>
<evidence type="ECO:0000256" key="2">
    <source>
        <dbReference type="PROSITE-ProRule" id="PRU00497"/>
    </source>
</evidence>
<feature type="signal peptide" evidence="3">
    <location>
        <begin position="1"/>
        <end position="15"/>
    </location>
</feature>
<protein>
    <submittedName>
        <fullName evidence="4">Cuticle protein 8</fullName>
    </submittedName>
</protein>
<dbReference type="GO" id="GO:0031012">
    <property type="term" value="C:extracellular matrix"/>
    <property type="evidence" value="ECO:0007669"/>
    <property type="project" value="TreeGrafter"/>
</dbReference>
<dbReference type="GO" id="GO:0005615">
    <property type="term" value="C:extracellular space"/>
    <property type="evidence" value="ECO:0007669"/>
    <property type="project" value="TreeGrafter"/>
</dbReference>
<dbReference type="PANTHER" id="PTHR12236:SF79">
    <property type="entry name" value="CUTICULAR PROTEIN 50CB-RELATED"/>
    <property type="match status" value="1"/>
</dbReference>
<evidence type="ECO:0000256" key="3">
    <source>
        <dbReference type="SAM" id="SignalP"/>
    </source>
</evidence>
<name>A0A6A4VV80_AMPAM</name>
<feature type="chain" id="PRO_5025559874" evidence="3">
    <location>
        <begin position="16"/>
        <end position="180"/>
    </location>
</feature>
<evidence type="ECO:0000256" key="1">
    <source>
        <dbReference type="ARBA" id="ARBA00022460"/>
    </source>
</evidence>
<evidence type="ECO:0000313" key="5">
    <source>
        <dbReference type="Proteomes" id="UP000440578"/>
    </source>
</evidence>
<gene>
    <name evidence="4" type="primary">CUO8_1</name>
    <name evidence="4" type="ORF">FJT64_007070</name>
</gene>
<organism evidence="4 5">
    <name type="scientific">Amphibalanus amphitrite</name>
    <name type="common">Striped barnacle</name>
    <name type="synonym">Balanus amphitrite</name>
    <dbReference type="NCBI Taxonomy" id="1232801"/>
    <lineage>
        <taxon>Eukaryota</taxon>
        <taxon>Metazoa</taxon>
        <taxon>Ecdysozoa</taxon>
        <taxon>Arthropoda</taxon>
        <taxon>Crustacea</taxon>
        <taxon>Multicrustacea</taxon>
        <taxon>Cirripedia</taxon>
        <taxon>Thoracica</taxon>
        <taxon>Thoracicalcarea</taxon>
        <taxon>Balanomorpha</taxon>
        <taxon>Balanoidea</taxon>
        <taxon>Balanidae</taxon>
        <taxon>Amphibalaninae</taxon>
        <taxon>Amphibalanus</taxon>
    </lineage>
</organism>
<evidence type="ECO:0000313" key="4">
    <source>
        <dbReference type="EMBL" id="KAF0295514.1"/>
    </source>
</evidence>